<feature type="chain" id="PRO_5002802392" evidence="6">
    <location>
        <begin position="22"/>
        <end position="635"/>
    </location>
</feature>
<dbReference type="AlphaFoldDB" id="B4CW66"/>
<accession>B4CW66</accession>
<dbReference type="eggNOG" id="COG1413">
    <property type="taxonomic scope" value="Bacteria"/>
</dbReference>
<protein>
    <submittedName>
        <fullName evidence="8">Sulfatase</fullName>
    </submittedName>
</protein>
<dbReference type="PANTHER" id="PTHR42693:SF53">
    <property type="entry name" value="ENDO-4-O-SULFATASE"/>
    <property type="match status" value="1"/>
</dbReference>
<sequence precursor="true">MKLRLFIVLNLLLVSISLSRAADHPNILWLVCEDATSTWIGCYGNSETKTPNIDAFARQGFRYTHAFASAPVCAPSRSGWITGINALSLGTLPMRSRYSIPHNLIKYYPDYLRQAGYYTSNHTKTDYNIGGRPDEECWDDKVADGWRKRKPGQPFFQVINFNESHESRAFGDCLNTRHSPGEVTLFKYHPDEMGIRMNYAKYYDAVENMDTQVGKALEALDKAGLAEDTIVIFNSDHGGVMPGSKRFLFDAGIHAPLIVRIPEKFKHLWPAASPGSTVDRLVSFVDMPKTWLSLAGAEIPAVMQGHIFLGPNTEPEPPYAFSFRERMDERFDNERSVRDKHYAYIKNYMPYIIWGQHLDYLWKLLAMRTWEDAYKNHRTDAVTGRFFTTKPVEELYDMDADPDNVVNLADKPECRKTLETMRAKLREWQLSIHDSAMLPEAERLRRAEENKLTVYEMVRDPKLYDLPSYLDAADLALAKDPANKPRLLQCLQSPDSGLRYWGTVGLLMLGQADAKVQAAVKPLLDDPCGEVAAMSAWILIQSGDTAEATKALADRLQKHPLSTLFILNVLDWSHTDLGPYVSALDSLPSVGSNDDMFNDEKIMNAYLRESNGLPVPPGLKEVSEKQKEQNAVKDK</sequence>
<evidence type="ECO:0000256" key="3">
    <source>
        <dbReference type="ARBA" id="ARBA00022801"/>
    </source>
</evidence>
<proteinExistence type="inferred from homology"/>
<evidence type="ECO:0000259" key="7">
    <source>
        <dbReference type="Pfam" id="PF00884"/>
    </source>
</evidence>
<evidence type="ECO:0000313" key="9">
    <source>
        <dbReference type="Proteomes" id="UP000005824"/>
    </source>
</evidence>
<dbReference type="Gene3D" id="3.40.720.10">
    <property type="entry name" value="Alkaline Phosphatase, subunit A"/>
    <property type="match status" value="1"/>
</dbReference>
<keyword evidence="9" id="KW-1185">Reference proteome</keyword>
<dbReference type="InterPro" id="IPR011989">
    <property type="entry name" value="ARM-like"/>
</dbReference>
<dbReference type="InterPro" id="IPR050738">
    <property type="entry name" value="Sulfatase"/>
</dbReference>
<evidence type="ECO:0000256" key="2">
    <source>
        <dbReference type="ARBA" id="ARBA00022723"/>
    </source>
</evidence>
<keyword evidence="4" id="KW-0106">Calcium</keyword>
<evidence type="ECO:0000256" key="1">
    <source>
        <dbReference type="ARBA" id="ARBA00008779"/>
    </source>
</evidence>
<dbReference type="SUPFAM" id="SSF53649">
    <property type="entry name" value="Alkaline phosphatase-like"/>
    <property type="match status" value="1"/>
</dbReference>
<dbReference type="InterPro" id="IPR000917">
    <property type="entry name" value="Sulfatase_N"/>
</dbReference>
<evidence type="ECO:0000256" key="4">
    <source>
        <dbReference type="ARBA" id="ARBA00022837"/>
    </source>
</evidence>
<keyword evidence="2" id="KW-0479">Metal-binding</keyword>
<organism evidence="8 9">
    <name type="scientific">Chthoniobacter flavus Ellin428</name>
    <dbReference type="NCBI Taxonomy" id="497964"/>
    <lineage>
        <taxon>Bacteria</taxon>
        <taxon>Pseudomonadati</taxon>
        <taxon>Verrucomicrobiota</taxon>
        <taxon>Spartobacteria</taxon>
        <taxon>Chthoniobacterales</taxon>
        <taxon>Chthoniobacteraceae</taxon>
        <taxon>Chthoniobacter</taxon>
    </lineage>
</organism>
<keyword evidence="3" id="KW-0378">Hydrolase</keyword>
<feature type="domain" description="Sulfatase N-terminal" evidence="7">
    <location>
        <begin position="25"/>
        <end position="297"/>
    </location>
</feature>
<dbReference type="InParanoid" id="B4CW66"/>
<feature type="signal peptide" evidence="6">
    <location>
        <begin position="1"/>
        <end position="21"/>
    </location>
</feature>
<feature type="region of interest" description="Disordered" evidence="5">
    <location>
        <begin position="612"/>
        <end position="635"/>
    </location>
</feature>
<dbReference type="InterPro" id="IPR017850">
    <property type="entry name" value="Alkaline_phosphatase_core_sf"/>
</dbReference>
<dbReference type="PANTHER" id="PTHR42693">
    <property type="entry name" value="ARYLSULFATASE FAMILY MEMBER"/>
    <property type="match status" value="1"/>
</dbReference>
<name>B4CW66_9BACT</name>
<dbReference type="EMBL" id="ABVL01000002">
    <property type="protein sequence ID" value="EDY21658.1"/>
    <property type="molecule type" value="Genomic_DNA"/>
</dbReference>
<dbReference type="GO" id="GO:0004065">
    <property type="term" value="F:arylsulfatase activity"/>
    <property type="evidence" value="ECO:0007669"/>
    <property type="project" value="TreeGrafter"/>
</dbReference>
<dbReference type="Proteomes" id="UP000005824">
    <property type="component" value="Unassembled WGS sequence"/>
</dbReference>
<dbReference type="Gene3D" id="1.25.10.10">
    <property type="entry name" value="Leucine-rich Repeat Variant"/>
    <property type="match status" value="1"/>
</dbReference>
<reference evidence="8 9" key="1">
    <citation type="journal article" date="2011" name="J. Bacteriol.">
        <title>Genome sequence of Chthoniobacter flavus Ellin428, an aerobic heterotrophic soil bacterium.</title>
        <authorList>
            <person name="Kant R."/>
            <person name="van Passel M.W."/>
            <person name="Palva A."/>
            <person name="Lucas S."/>
            <person name="Lapidus A."/>
            <person name="Glavina Del Rio T."/>
            <person name="Dalin E."/>
            <person name="Tice H."/>
            <person name="Bruce D."/>
            <person name="Goodwin L."/>
            <person name="Pitluck S."/>
            <person name="Larimer F.W."/>
            <person name="Land M.L."/>
            <person name="Hauser L."/>
            <person name="Sangwan P."/>
            <person name="de Vos W.M."/>
            <person name="Janssen P.H."/>
            <person name="Smidt H."/>
        </authorList>
    </citation>
    <scope>NUCLEOTIDE SEQUENCE [LARGE SCALE GENOMIC DNA]</scope>
    <source>
        <strain evidence="8 9">Ellin428</strain>
    </source>
</reference>
<dbReference type="STRING" id="497964.CfE428DRAFT_0903"/>
<dbReference type="Pfam" id="PF00884">
    <property type="entry name" value="Sulfatase"/>
    <property type="match status" value="1"/>
</dbReference>
<dbReference type="CDD" id="cd16027">
    <property type="entry name" value="SGSH"/>
    <property type="match status" value="1"/>
</dbReference>
<gene>
    <name evidence="8" type="ORF">CfE428DRAFT_0903</name>
</gene>
<dbReference type="eggNOG" id="COG3119">
    <property type="taxonomic scope" value="Bacteria"/>
</dbReference>
<comment type="similarity">
    <text evidence="1">Belongs to the sulfatase family.</text>
</comment>
<feature type="compositionally biased region" description="Basic and acidic residues" evidence="5">
    <location>
        <begin position="621"/>
        <end position="635"/>
    </location>
</feature>
<dbReference type="PROSITE" id="PS00523">
    <property type="entry name" value="SULFATASE_1"/>
    <property type="match status" value="1"/>
</dbReference>
<keyword evidence="6" id="KW-0732">Signal</keyword>
<dbReference type="InterPro" id="IPR024607">
    <property type="entry name" value="Sulfatase_CS"/>
</dbReference>
<evidence type="ECO:0000256" key="5">
    <source>
        <dbReference type="SAM" id="MobiDB-lite"/>
    </source>
</evidence>
<dbReference type="GO" id="GO:0046872">
    <property type="term" value="F:metal ion binding"/>
    <property type="evidence" value="ECO:0007669"/>
    <property type="project" value="UniProtKB-KW"/>
</dbReference>
<evidence type="ECO:0000256" key="6">
    <source>
        <dbReference type="SAM" id="SignalP"/>
    </source>
</evidence>
<evidence type="ECO:0000313" key="8">
    <source>
        <dbReference type="EMBL" id="EDY21658.1"/>
    </source>
</evidence>
<comment type="caution">
    <text evidence="8">The sequence shown here is derived from an EMBL/GenBank/DDBJ whole genome shotgun (WGS) entry which is preliminary data.</text>
</comment>